<proteinExistence type="predicted"/>
<reference evidence="1 2" key="1">
    <citation type="submission" date="2018-08" db="EMBL/GenBank/DDBJ databases">
        <authorList>
            <person name="Preder H."/>
            <person name="Servin-Meza L.A."/>
            <person name="Bonilla J.A."/>
            <person name="Klyczek K."/>
            <person name="Garlena R.A."/>
            <person name="Russell D.A."/>
            <person name="Pope W.H."/>
            <person name="Jacobs-Sera D."/>
            <person name="Hatfull G.F."/>
        </authorList>
    </citation>
    <scope>NUCLEOTIDE SEQUENCE [LARGE SCALE GENOMIC DNA]</scope>
</reference>
<dbReference type="EMBL" id="MH825712">
    <property type="protein sequence ID" value="AYD87333.1"/>
    <property type="molecule type" value="Genomic_DNA"/>
</dbReference>
<protein>
    <submittedName>
        <fullName evidence="1">Uncharacterized protein</fullName>
    </submittedName>
</protein>
<dbReference type="Proteomes" id="UP000281993">
    <property type="component" value="Segment"/>
</dbReference>
<evidence type="ECO:0000313" key="2">
    <source>
        <dbReference type="Proteomes" id="UP000281993"/>
    </source>
</evidence>
<organism evidence="1 2">
    <name type="scientific">Microbacterium phage ValentiniPuff</name>
    <dbReference type="NCBI Taxonomy" id="2315705"/>
    <lineage>
        <taxon>Viruses</taxon>
        <taxon>Duplodnaviria</taxon>
        <taxon>Heunggongvirae</taxon>
        <taxon>Uroviricota</taxon>
        <taxon>Caudoviricetes</taxon>
        <taxon>Valentinivirus</taxon>
        <taxon>Valentinivirus valentinipuff</taxon>
    </lineage>
</organism>
<keyword evidence="2" id="KW-1185">Reference proteome</keyword>
<gene>
    <name evidence="1" type="primary">31</name>
    <name evidence="1" type="ORF">SEA_VALENTINIPUFF_31</name>
</gene>
<accession>A0A386KRX4</accession>
<evidence type="ECO:0000313" key="1">
    <source>
        <dbReference type="EMBL" id="AYD87333.1"/>
    </source>
</evidence>
<name>A0A386KRX4_9CAUD</name>
<sequence length="48" mass="5218">MTDPEPHGRSCAGCQILTLRTAIAYALEEGTIDDTTRRILLDSIGMNP</sequence>